<evidence type="ECO:0000256" key="21">
    <source>
        <dbReference type="RuleBase" id="RU003808"/>
    </source>
</evidence>
<evidence type="ECO:0000256" key="3">
    <source>
        <dbReference type="ARBA" id="ARBA00022448"/>
    </source>
</evidence>
<feature type="transmembrane region" description="Helical" evidence="23">
    <location>
        <begin position="1141"/>
        <end position="1163"/>
    </location>
</feature>
<keyword evidence="7 23" id="KW-0812">Transmembrane</keyword>
<feature type="transmembrane region" description="Helical" evidence="23">
    <location>
        <begin position="133"/>
        <end position="153"/>
    </location>
</feature>
<dbReference type="Proteomes" id="UP000694726">
    <property type="component" value="Unplaced"/>
</dbReference>
<evidence type="ECO:0000256" key="23">
    <source>
        <dbReference type="SAM" id="Phobius"/>
    </source>
</evidence>
<dbReference type="Gene3D" id="1.10.287.70">
    <property type="match status" value="4"/>
</dbReference>
<feature type="transmembrane region" description="Helical" evidence="23">
    <location>
        <begin position="1399"/>
        <end position="1423"/>
    </location>
</feature>
<feature type="transmembrane region" description="Helical" evidence="23">
    <location>
        <begin position="297"/>
        <end position="318"/>
    </location>
</feature>
<dbReference type="FunFam" id="1.10.287.70:FF:000025">
    <property type="entry name" value="Voltage-dependent R-type calcium channel subunit alpha"/>
    <property type="match status" value="1"/>
</dbReference>
<dbReference type="GO" id="GO:0005891">
    <property type="term" value="C:voltage-gated calcium channel complex"/>
    <property type="evidence" value="ECO:0007669"/>
    <property type="project" value="InterPro"/>
</dbReference>
<evidence type="ECO:0000256" key="17">
    <source>
        <dbReference type="ARBA" id="ARBA00023303"/>
    </source>
</evidence>
<feature type="transmembrane region" description="Helical" evidence="23">
    <location>
        <begin position="607"/>
        <end position="629"/>
    </location>
</feature>
<dbReference type="InterPro" id="IPR027359">
    <property type="entry name" value="Volt_channel_dom_sf"/>
</dbReference>
<feature type="domain" description="Ion transport" evidence="24">
    <location>
        <begin position="96"/>
        <end position="362"/>
    </location>
</feature>
<dbReference type="FunFam" id="1.20.120.350:FF:000013">
    <property type="entry name" value="Voltage-dependent N-type calcium channel subunit alpha"/>
    <property type="match status" value="1"/>
</dbReference>
<feature type="transmembrane region" description="Helical" evidence="23">
    <location>
        <begin position="330"/>
        <end position="352"/>
    </location>
</feature>
<feature type="transmembrane region" description="Helical" evidence="23">
    <location>
        <begin position="685"/>
        <end position="707"/>
    </location>
</feature>
<keyword evidence="11 21" id="KW-0851">Voltage-gated channel</keyword>
<evidence type="ECO:0000256" key="13">
    <source>
        <dbReference type="ARBA" id="ARBA00023065"/>
    </source>
</evidence>
<keyword evidence="4" id="KW-0597">Phosphoprotein</keyword>
<keyword evidence="13" id="KW-0406">Ion transport</keyword>
<evidence type="ECO:0000256" key="18">
    <source>
        <dbReference type="ARBA" id="ARBA00036634"/>
    </source>
</evidence>
<reference evidence="25" key="1">
    <citation type="submission" date="2025-08" db="UniProtKB">
        <authorList>
            <consortium name="Ensembl"/>
        </authorList>
    </citation>
    <scope>IDENTIFICATION</scope>
</reference>
<evidence type="ECO:0000256" key="12">
    <source>
        <dbReference type="ARBA" id="ARBA00022989"/>
    </source>
</evidence>
<feature type="compositionally biased region" description="Basic and acidic residues" evidence="22">
    <location>
        <begin position="871"/>
        <end position="888"/>
    </location>
</feature>
<dbReference type="InterPro" id="IPR002077">
    <property type="entry name" value="VDCCAlpha1"/>
</dbReference>
<keyword evidence="9" id="KW-0677">Repeat</keyword>
<dbReference type="FunFam" id="1.20.120.350:FF:000015">
    <property type="entry name" value="Voltage-dependent N-type calcium channel subunit alpha"/>
    <property type="match status" value="1"/>
</dbReference>
<feature type="region of interest" description="Disordered" evidence="22">
    <location>
        <begin position="909"/>
        <end position="928"/>
    </location>
</feature>
<feature type="transmembrane region" description="Helical" evidence="23">
    <location>
        <begin position="1080"/>
        <end position="1098"/>
    </location>
</feature>
<organism evidence="25 26">
    <name type="scientific">Sus scrofa</name>
    <name type="common">Pig</name>
    <dbReference type="NCBI Taxonomy" id="9823"/>
    <lineage>
        <taxon>Eukaryota</taxon>
        <taxon>Metazoa</taxon>
        <taxon>Chordata</taxon>
        <taxon>Craniata</taxon>
        <taxon>Vertebrata</taxon>
        <taxon>Euteleostomi</taxon>
        <taxon>Mammalia</taxon>
        <taxon>Eutheria</taxon>
        <taxon>Laurasiatheria</taxon>
        <taxon>Artiodactyla</taxon>
        <taxon>Suina</taxon>
        <taxon>Suidae</taxon>
        <taxon>Sus</taxon>
    </lineage>
</organism>
<feature type="compositionally biased region" description="Basic residues" evidence="22">
    <location>
        <begin position="846"/>
        <end position="855"/>
    </location>
</feature>
<evidence type="ECO:0000256" key="8">
    <source>
        <dbReference type="ARBA" id="ARBA00022723"/>
    </source>
</evidence>
<evidence type="ECO:0000256" key="4">
    <source>
        <dbReference type="ARBA" id="ARBA00022553"/>
    </source>
</evidence>
<feature type="transmembrane region" description="Helical" evidence="23">
    <location>
        <begin position="1253"/>
        <end position="1278"/>
    </location>
</feature>
<dbReference type="Ensembl" id="ENSSSCT00015110798.1">
    <property type="protein sequence ID" value="ENSSSCP00015047415.1"/>
    <property type="gene ID" value="ENSSSCG00015024791.1"/>
</dbReference>
<feature type="domain" description="Ion transport" evidence="24">
    <location>
        <begin position="1009"/>
        <end position="1283"/>
    </location>
</feature>
<comment type="subcellular location">
    <subcellularLocation>
        <location evidence="1 21">Membrane</location>
        <topology evidence="1 21">Multi-pass membrane protein</topology>
    </subcellularLocation>
</comment>
<feature type="region of interest" description="Disordered" evidence="22">
    <location>
        <begin position="1"/>
        <end position="20"/>
    </location>
</feature>
<keyword evidence="5 21" id="KW-0109">Calcium transport</keyword>
<dbReference type="GO" id="GO:0046872">
    <property type="term" value="F:metal ion binding"/>
    <property type="evidence" value="ECO:0007669"/>
    <property type="project" value="UniProtKB-KW"/>
</dbReference>
<feature type="domain" description="Ion transport" evidence="24">
    <location>
        <begin position="1330"/>
        <end position="1556"/>
    </location>
</feature>
<feature type="compositionally biased region" description="Basic and acidic residues" evidence="22">
    <location>
        <begin position="803"/>
        <end position="824"/>
    </location>
</feature>
<evidence type="ECO:0000256" key="20">
    <source>
        <dbReference type="PIRSR" id="PIRSR602077-1"/>
    </source>
</evidence>
<keyword evidence="6 21" id="KW-0107">Calcium channel</keyword>
<evidence type="ECO:0000256" key="16">
    <source>
        <dbReference type="ARBA" id="ARBA00023180"/>
    </source>
</evidence>
<keyword evidence="15" id="KW-1015">Disulfide bond</keyword>
<feature type="transmembrane region" description="Helical" evidence="23">
    <location>
        <begin position="165"/>
        <end position="183"/>
    </location>
</feature>
<evidence type="ECO:0000259" key="24">
    <source>
        <dbReference type="Pfam" id="PF00520"/>
    </source>
</evidence>
<protein>
    <recommendedName>
        <fullName evidence="21">Voltage-dependent N-type calcium channel subunit alpha</fullName>
    </recommendedName>
</protein>
<dbReference type="PRINTS" id="PR00167">
    <property type="entry name" value="CACHANNEL"/>
</dbReference>
<feature type="transmembrane region" description="Helical" evidence="23">
    <location>
        <begin position="1334"/>
        <end position="1352"/>
    </location>
</feature>
<feature type="transmembrane region" description="Helical" evidence="23">
    <location>
        <begin position="1444"/>
        <end position="1473"/>
    </location>
</feature>
<proteinExistence type="inferred from homology"/>
<feature type="transmembrane region" description="Helical" evidence="23">
    <location>
        <begin position="1048"/>
        <end position="1068"/>
    </location>
</feature>
<dbReference type="InterPro" id="IPR005821">
    <property type="entry name" value="Ion_trans_dom"/>
</dbReference>
<dbReference type="SUPFAM" id="SSF81324">
    <property type="entry name" value="Voltage-gated potassium channels"/>
    <property type="match status" value="4"/>
</dbReference>
<feature type="domain" description="Ion transport" evidence="24">
    <location>
        <begin position="480"/>
        <end position="716"/>
    </location>
</feature>
<feature type="transmembrane region" description="Helical" evidence="23">
    <location>
        <begin position="220"/>
        <end position="242"/>
    </location>
</feature>
<feature type="region of interest" description="Disordered" evidence="22">
    <location>
        <begin position="799"/>
        <end position="891"/>
    </location>
</feature>
<feature type="binding site" evidence="20">
    <location>
        <position position="1224"/>
    </location>
    <ligand>
        <name>Ca(2+)</name>
        <dbReference type="ChEBI" id="CHEBI:29108"/>
    </ligand>
</feature>
<feature type="transmembrane region" description="Helical" evidence="23">
    <location>
        <begin position="1541"/>
        <end position="1562"/>
    </location>
</feature>
<dbReference type="GO" id="GO:0005245">
    <property type="term" value="F:voltage-gated calcium channel activity"/>
    <property type="evidence" value="ECO:0007669"/>
    <property type="project" value="InterPro"/>
</dbReference>
<feature type="transmembrane region" description="Helical" evidence="23">
    <location>
        <begin position="1574"/>
        <end position="1594"/>
    </location>
</feature>
<evidence type="ECO:0000256" key="19">
    <source>
        <dbReference type="ARBA" id="ARBA00049617"/>
    </source>
</evidence>
<evidence type="ECO:0000256" key="5">
    <source>
        <dbReference type="ARBA" id="ARBA00022568"/>
    </source>
</evidence>
<keyword evidence="8 20" id="KW-0479">Metal-binding</keyword>
<evidence type="ECO:0000313" key="26">
    <source>
        <dbReference type="Proteomes" id="UP000694726"/>
    </source>
</evidence>
<feature type="binding site" evidence="20">
    <location>
        <position position="311"/>
    </location>
    <ligand>
        <name>Ca(2+)</name>
        <dbReference type="ChEBI" id="CHEBI:29108"/>
    </ligand>
</feature>
<dbReference type="PRINTS" id="PR01631">
    <property type="entry name" value="NVDCCALPHA1"/>
</dbReference>
<evidence type="ECO:0000256" key="10">
    <source>
        <dbReference type="ARBA" id="ARBA00022837"/>
    </source>
</evidence>
<keyword evidence="17" id="KW-0407">Ion channel</keyword>
<dbReference type="FunFam" id="1.10.287.70:FF:000068">
    <property type="entry name" value="Voltage-dependent N-type calcium channel subunit alpha"/>
    <property type="match status" value="1"/>
</dbReference>
<evidence type="ECO:0000256" key="9">
    <source>
        <dbReference type="ARBA" id="ARBA00022737"/>
    </source>
</evidence>
<evidence type="ECO:0000256" key="1">
    <source>
        <dbReference type="ARBA" id="ARBA00004141"/>
    </source>
</evidence>
<dbReference type="Gene3D" id="1.20.120.350">
    <property type="entry name" value="Voltage-gated potassium channels. Chain C"/>
    <property type="match status" value="4"/>
</dbReference>
<evidence type="ECO:0000256" key="7">
    <source>
        <dbReference type="ARBA" id="ARBA00022692"/>
    </source>
</evidence>
<keyword evidence="3" id="KW-0813">Transport</keyword>
<dbReference type="GO" id="GO:0098793">
    <property type="term" value="C:presynapse"/>
    <property type="evidence" value="ECO:0007669"/>
    <property type="project" value="UniProtKB-ARBA"/>
</dbReference>
<comment type="function">
    <text evidence="19">Voltage-sensitive calcium channels (VSCC) mediate the entry of calcium ions into excitable cells and are also involved in a variety of calcium-dependent processes, including muscle contraction, hormone or neurotransmitter release, gene expression, cell motility, cell division and cell death. This alpha-1B subunit gives rise to N-type calcium currents. N-type calcium channels belong to the 'high-voltage activated' (HVA) group. They are involved in pain signaling. Calcium channels containing alpha-1B subunit may play a role in directed migration of immature neurons. Mediates Ca(2+) release probability at hippocampal neuronal soma and synaptic terminals.</text>
</comment>
<evidence type="ECO:0000256" key="14">
    <source>
        <dbReference type="ARBA" id="ARBA00023136"/>
    </source>
</evidence>
<dbReference type="FunFam" id="1.20.120.350:FF:000011">
    <property type="entry name" value="Voltage-dependent N-type calcium channel subunit alpha"/>
    <property type="match status" value="1"/>
</dbReference>
<evidence type="ECO:0000256" key="2">
    <source>
        <dbReference type="ARBA" id="ARBA00005685"/>
    </source>
</evidence>
<dbReference type="FunFam" id="1.20.120.350:FF:000001">
    <property type="entry name" value="Voltage-dependent L-type calcium channel subunit alpha"/>
    <property type="match status" value="1"/>
</dbReference>
<keyword evidence="16" id="KW-0325">Glycoprotein</keyword>
<evidence type="ECO:0000256" key="6">
    <source>
        <dbReference type="ARBA" id="ARBA00022673"/>
    </source>
</evidence>
<feature type="transmembrane region" description="Helical" evidence="23">
    <location>
        <begin position="1364"/>
        <end position="1387"/>
    </location>
</feature>
<dbReference type="PANTHER" id="PTHR45628">
    <property type="entry name" value="VOLTAGE-DEPENDENT CALCIUM CHANNEL TYPE A SUBUNIT ALPHA-1"/>
    <property type="match status" value="1"/>
</dbReference>
<dbReference type="PANTHER" id="PTHR45628:SF6">
    <property type="entry name" value="VOLTAGE-DEPENDENT N-TYPE CALCIUM CHANNEL SUBUNIT ALPHA-1B"/>
    <property type="match status" value="1"/>
</dbReference>
<keyword evidence="12 23" id="KW-1133">Transmembrane helix</keyword>
<feature type="transmembrane region" description="Helical" evidence="23">
    <location>
        <begin position="93"/>
        <end position="113"/>
    </location>
</feature>
<keyword evidence="14 23" id="KW-0472">Membrane</keyword>
<keyword evidence="10 20" id="KW-0106">Calcium</keyword>
<feature type="transmembrane region" description="Helical" evidence="23">
    <location>
        <begin position="482"/>
        <end position="502"/>
    </location>
</feature>
<comment type="similarity">
    <text evidence="2">Belongs to the calcium channel alpha-1 subunit (TC 1.A.1.11) family. CACNA1B subfamily.</text>
</comment>
<name>A0A8D0QDG8_PIG</name>
<dbReference type="Pfam" id="PF00520">
    <property type="entry name" value="Ion_trans"/>
    <property type="match status" value="4"/>
</dbReference>
<dbReference type="InterPro" id="IPR050599">
    <property type="entry name" value="VDCC_alpha-1_subunit"/>
</dbReference>
<feature type="transmembrane region" description="Helical" evidence="23">
    <location>
        <begin position="508"/>
        <end position="525"/>
    </location>
</feature>
<sequence>ANIFLDEASGPRRGGGGVGDMAAGRREVWKETWAPGPGQRVLYKQSIAQRARTMALYNPIPVKQNCFTVNRSLFVFSEDNVVRKYAKRITEWPYPYMILATIIANCIVLALEQHLPDGDKTPMSERLDDTEPYFIGIFCFEAGIKIIALGFVLHKGSYLRNGWNVMDFVVVLTGILATAGTDFDLRTLRAVRVLRPLKLVSGIPSLQVVLKSIMKAMVPLLQIGLLLFFAILMFAIIGLEFYMGKFHKACFPNSTDAEPVGDFPCGKEAPARLCEGDTECREYWPGPNFGITNFDNILFAILTVFQCITMEGWTDILYNTNDAAGNAWNWLYFIPLIIIGSFFMLNLVLGVLSGEFAKERERVENRRAFLKLRRQQQIERELNGYLEWIFKAGEDRACAELPAVLCRLPLPTVLKRAAAKRSRSDLIHAEEGEDRFADLCAVGSPFARASLKSGKTESSSYFRRKEKMFRFFIRRLVKAQSFYWAVLCVVALNTLCVAMVHYHQPQRLTTALYFAEFVFLGLFLTEMSLKMYGLGPRSYFRSSFNCFDFGVVVGSIFEVVWAAIKPGTSFGISVLRALRLLRIFKVTKYWSSLRNLVVSLLNSMKSIISLLFLLFLFIVVFALLGMQLFGGQFNFQDETPTTNFDTFPAAILTVFQILTGEDWNAVMYHGIESQGGVSKGMFSSFYFIVLTLFGNYTLLNVFLAIAVDNLANAQELTKDEEEMEEAANQKLALQKAKEVAEVSPMSAANISIAARQQNSAKARSVWEQRASQLRLQNLRASCEALYSEMDPEERLRFATSRHLRPDMKTHLDRPLVVEPGRDGARGPAGGKARPEGTEAAEGEPARRHRGRHKAPPAHEEAEKEGEAEDRDQEKELRNHQPQEPHCDLEASGVMGVGPVHALPSTCLEKVEEQPEDADNQRNVSRMGSQPLDLSTTVHIPVTLTGPPGETTVVPSGNVDLESQAEGKKEVEADDVMRSGPRPIVPYSSMFCLSPTNLLRRFCHYIVTMRYFEVVILVVIALSSIALAAEDPVQTDSPRNNVLKYMDYIFTGVFTFEMVIKMIDLGLLLHPGAYFRDLWNILDFIVVSGALVAFAFSGSKGKDINTIKSLRVLRVLRPLKTIKRLPKLKAVFDCVVNSLKNVLNILIVYMLFMFIFAVIAVQLFKGKFFYCTDESKELERDCRGQYLDYEKEEVEAQPRQWKKYDFHYDNVLWALLTLFTVSTGEGWPTVLKHSVDATYEEQGPSPGYRMELSIFYVVYFVVFPFFFVNIFVALIIITFQEQGDKVMSECSLEKNERACIDFAISAKPLTRYMPQNKQSFQYKTWTFVVSPPFEYFIMAMIALNTVVLMMKFYDAPYEYELMLKCLNVVFTSMFSMECMLKIVAFGVLNYFRDAWNVFDFVTVLGSITDILVTEIANNFINLSFLRLFRAARLIKLLRQGYTIRILLWTFVQSFKALPYVCLLIAMLFFIYAIIGMQVFGNIALDDDTSINRHNNFRTFLQALMLLFRSATGEAWHEIMLSCLSSRACDELANATECGSDFAYFYFVSFIFLCSFLVSPGPCVHPVTRVSLSQTISLPLFSCWSLILTHVTFKLIPC</sequence>
<feature type="binding site" evidence="20">
    <location>
        <position position="661"/>
    </location>
    <ligand>
        <name>Ca(2+)</name>
        <dbReference type="ChEBI" id="CHEBI:29108"/>
    </ligand>
</feature>
<accession>A0A8D0QDG8</accession>
<feature type="transmembrane region" description="Helical" evidence="23">
    <location>
        <begin position="1010"/>
        <end position="1028"/>
    </location>
</feature>
<dbReference type="InterPro" id="IPR005447">
    <property type="entry name" value="VDCC_N_a1su"/>
</dbReference>
<dbReference type="Gene3D" id="6.10.250.2500">
    <property type="match status" value="1"/>
</dbReference>
<evidence type="ECO:0000313" key="25">
    <source>
        <dbReference type="Ensembl" id="ENSSSCP00015047415.1"/>
    </source>
</evidence>
<evidence type="ECO:0000256" key="22">
    <source>
        <dbReference type="SAM" id="MobiDB-lite"/>
    </source>
</evidence>
<comment type="catalytic activity">
    <reaction evidence="18">
        <text>Ca(2+)(in) = Ca(2+)(out)</text>
        <dbReference type="Rhea" id="RHEA:29671"/>
        <dbReference type="ChEBI" id="CHEBI:29108"/>
    </reaction>
</comment>
<evidence type="ECO:0000256" key="15">
    <source>
        <dbReference type="ARBA" id="ARBA00023157"/>
    </source>
</evidence>
<evidence type="ECO:0000256" key="11">
    <source>
        <dbReference type="ARBA" id="ARBA00022882"/>
    </source>
</evidence>